<dbReference type="EMBL" id="AE017285">
    <property type="protein sequence ID" value="AAS97531.1"/>
    <property type="molecule type" value="Genomic_DNA"/>
</dbReference>
<proteinExistence type="predicted"/>
<evidence type="ECO:0000313" key="2">
    <source>
        <dbReference type="Proteomes" id="UP000002194"/>
    </source>
</evidence>
<dbReference type="KEGG" id="dvu:DVU_3060"/>
<accession>Q726P6</accession>
<dbReference type="STRING" id="882.DVU_3060"/>
<sequence length="54" mass="6248">MVLYTMSRYMKSDNSGMLDVLLQIRNYDCPRVHVYGRLSMNVSTGKYAWVSSLP</sequence>
<name>Q726P6_NITV2</name>
<keyword evidence="2" id="KW-1185">Reference proteome</keyword>
<dbReference type="PaxDb" id="882-DVU_3060"/>
<dbReference type="Proteomes" id="UP000002194">
    <property type="component" value="Chromosome"/>
</dbReference>
<dbReference type="HOGENOM" id="CLU_3042810_0_0_7"/>
<dbReference type="EnsemblBacteria" id="AAS97531">
    <property type="protein sequence ID" value="AAS97531"/>
    <property type="gene ID" value="DVU_3060"/>
</dbReference>
<dbReference type="AlphaFoldDB" id="Q726P6"/>
<organism evidence="1 2">
    <name type="scientific">Nitratidesulfovibrio vulgaris (strain ATCC 29579 / DSM 644 / CCUG 34227 / NCIMB 8303 / VKM B-1760 / Hildenborough)</name>
    <name type="common">Desulfovibrio vulgaris</name>
    <dbReference type="NCBI Taxonomy" id="882"/>
    <lineage>
        <taxon>Bacteria</taxon>
        <taxon>Pseudomonadati</taxon>
        <taxon>Thermodesulfobacteriota</taxon>
        <taxon>Desulfovibrionia</taxon>
        <taxon>Desulfovibrionales</taxon>
        <taxon>Desulfovibrionaceae</taxon>
        <taxon>Nitratidesulfovibrio</taxon>
    </lineage>
</organism>
<evidence type="ECO:0000313" key="1">
    <source>
        <dbReference type="EMBL" id="AAS97531.1"/>
    </source>
</evidence>
<protein>
    <submittedName>
        <fullName evidence="1">Uncharacterized protein</fullName>
    </submittedName>
</protein>
<gene>
    <name evidence="1" type="ordered locus">DVU_3060</name>
</gene>
<reference evidence="1 2" key="1">
    <citation type="journal article" date="2004" name="Nat. Biotechnol.">
        <title>The genome sequence of the anaerobic, sulfate-reducing bacterium Desulfovibrio vulgaris Hildenborough.</title>
        <authorList>
            <person name="Heidelberg J.F."/>
            <person name="Seshadri R."/>
            <person name="Haveman S.A."/>
            <person name="Hemme C.L."/>
            <person name="Paulsen I.T."/>
            <person name="Kolonay J.F."/>
            <person name="Eisen J.A."/>
            <person name="Ward N."/>
            <person name="Methe B."/>
            <person name="Brinkac L.M."/>
            <person name="Daugherty S.C."/>
            <person name="Deboy R.T."/>
            <person name="Dodson R.J."/>
            <person name="Durkin A.S."/>
            <person name="Madupu R."/>
            <person name="Nelson W.C."/>
            <person name="Sullivan S.A."/>
            <person name="Fouts D."/>
            <person name="Haft D.H."/>
            <person name="Selengut J."/>
            <person name="Peterson J.D."/>
            <person name="Davidsen T.M."/>
            <person name="Zafar N."/>
            <person name="Zhou L."/>
            <person name="Radune D."/>
            <person name="Dimitrov G."/>
            <person name="Hance M."/>
            <person name="Tran K."/>
            <person name="Khouri H."/>
            <person name="Gill J."/>
            <person name="Utterback T.R."/>
            <person name="Feldblyum T.V."/>
            <person name="Wall J.D."/>
            <person name="Voordouw G."/>
            <person name="Fraser C.M."/>
        </authorList>
    </citation>
    <scope>NUCLEOTIDE SEQUENCE [LARGE SCALE GENOMIC DNA]</scope>
    <source>
        <strain evidence="2">ATCC 29579 / DSM 644 / NCIMB 8303 / VKM B-1760 / Hildenborough</strain>
    </source>
</reference>